<feature type="compositionally biased region" description="Basic and acidic residues" evidence="1">
    <location>
        <begin position="28"/>
        <end position="37"/>
    </location>
</feature>
<name>A0A1Y2GXG5_9FUNG</name>
<dbReference type="OrthoDB" id="2449194at2759"/>
<feature type="region of interest" description="Disordered" evidence="1">
    <location>
        <begin position="187"/>
        <end position="229"/>
    </location>
</feature>
<feature type="compositionally biased region" description="Low complexity" evidence="1">
    <location>
        <begin position="102"/>
        <end position="113"/>
    </location>
</feature>
<dbReference type="RefSeq" id="XP_021884727.1">
    <property type="nucleotide sequence ID" value="XM_022023046.1"/>
</dbReference>
<gene>
    <name evidence="2" type="ORF">BCR41DRAFT_347170</name>
</gene>
<comment type="caution">
    <text evidence="2">The sequence shown here is derived from an EMBL/GenBank/DDBJ whole genome shotgun (WGS) entry which is preliminary data.</text>
</comment>
<dbReference type="EMBL" id="MCFF01000005">
    <property type="protein sequence ID" value="ORZ26980.1"/>
    <property type="molecule type" value="Genomic_DNA"/>
</dbReference>
<proteinExistence type="predicted"/>
<evidence type="ECO:0000256" key="1">
    <source>
        <dbReference type="SAM" id="MobiDB-lite"/>
    </source>
</evidence>
<evidence type="ECO:0000313" key="2">
    <source>
        <dbReference type="EMBL" id="ORZ26980.1"/>
    </source>
</evidence>
<sequence>MNNHTTEQKPSTVETIKEKASHLLHKVTGKDHHEGETTHTTTHPEGQHHHGQANTHAPAPVATGHNAEPIYDPNTVAAAAAPGAHNNLPTHAHVSPNVPTAAATTVFPTGPQGNHHHVDHHHGGTTTGASTGAEAVFPSTGAGTAPITGAHGSHHHVDHHHGGVNADGATVGTALDATHHNNLTHKLGEHHSHENPHHGDDPQHGVTTRLVGVPGDVNNLEGVHLKPTM</sequence>
<feature type="compositionally biased region" description="Basic and acidic residues" evidence="1">
    <location>
        <begin position="187"/>
        <end position="203"/>
    </location>
</feature>
<feature type="region of interest" description="Disordered" evidence="1">
    <location>
        <begin position="28"/>
        <end position="70"/>
    </location>
</feature>
<protein>
    <submittedName>
        <fullName evidence="2">Uncharacterized protein</fullName>
    </submittedName>
</protein>
<evidence type="ECO:0000313" key="3">
    <source>
        <dbReference type="Proteomes" id="UP000193648"/>
    </source>
</evidence>
<feature type="region of interest" description="Disordered" evidence="1">
    <location>
        <begin position="102"/>
        <end position="169"/>
    </location>
</feature>
<accession>A0A1Y2GXG5</accession>
<dbReference type="Proteomes" id="UP000193648">
    <property type="component" value="Unassembled WGS sequence"/>
</dbReference>
<dbReference type="AlphaFoldDB" id="A0A1Y2GXG5"/>
<reference evidence="2 3" key="1">
    <citation type="submission" date="2016-07" db="EMBL/GenBank/DDBJ databases">
        <title>Pervasive Adenine N6-methylation of Active Genes in Fungi.</title>
        <authorList>
            <consortium name="DOE Joint Genome Institute"/>
            <person name="Mondo S.J."/>
            <person name="Dannebaum R.O."/>
            <person name="Kuo R.C."/>
            <person name="Labutti K."/>
            <person name="Haridas S."/>
            <person name="Kuo A."/>
            <person name="Salamov A."/>
            <person name="Ahrendt S.R."/>
            <person name="Lipzen A."/>
            <person name="Sullivan W."/>
            <person name="Andreopoulos W.B."/>
            <person name="Clum A."/>
            <person name="Lindquist E."/>
            <person name="Daum C."/>
            <person name="Ramamoorthy G.K."/>
            <person name="Gryganskyi A."/>
            <person name="Culley D."/>
            <person name="Magnuson J.K."/>
            <person name="James T.Y."/>
            <person name="O'Malley M.A."/>
            <person name="Stajich J.E."/>
            <person name="Spatafora J.W."/>
            <person name="Visel A."/>
            <person name="Grigoriev I.V."/>
        </authorList>
    </citation>
    <scope>NUCLEOTIDE SEQUENCE [LARGE SCALE GENOMIC DNA]</scope>
    <source>
        <strain evidence="2 3">NRRL 3116</strain>
    </source>
</reference>
<dbReference type="InParanoid" id="A0A1Y2GXG5"/>
<organism evidence="2 3">
    <name type="scientific">Lobosporangium transversale</name>
    <dbReference type="NCBI Taxonomy" id="64571"/>
    <lineage>
        <taxon>Eukaryota</taxon>
        <taxon>Fungi</taxon>
        <taxon>Fungi incertae sedis</taxon>
        <taxon>Mucoromycota</taxon>
        <taxon>Mortierellomycotina</taxon>
        <taxon>Mortierellomycetes</taxon>
        <taxon>Mortierellales</taxon>
        <taxon>Mortierellaceae</taxon>
        <taxon>Lobosporangium</taxon>
    </lineage>
</organism>
<keyword evidence="3" id="KW-1185">Reference proteome</keyword>
<dbReference type="GeneID" id="33564890"/>